<organism evidence="6 7">
    <name type="scientific">Thiopseudomonas acetoxidans</name>
    <dbReference type="NCBI Taxonomy" id="3041622"/>
    <lineage>
        <taxon>Bacteria</taxon>
        <taxon>Pseudomonadati</taxon>
        <taxon>Pseudomonadota</taxon>
        <taxon>Gammaproteobacteria</taxon>
        <taxon>Pseudomonadales</taxon>
        <taxon>Pseudomonadaceae</taxon>
        <taxon>Thiopseudomonas</taxon>
    </lineage>
</organism>
<dbReference type="EMBL" id="JAUCDY010000024">
    <property type="protein sequence ID" value="MDM7858976.1"/>
    <property type="molecule type" value="Genomic_DNA"/>
</dbReference>
<evidence type="ECO:0000259" key="5">
    <source>
        <dbReference type="Pfam" id="PF13657"/>
    </source>
</evidence>
<dbReference type="NCBIfam" id="TIGR03071">
    <property type="entry name" value="couple_hipA"/>
    <property type="match status" value="1"/>
</dbReference>
<keyword evidence="3" id="KW-0418">Kinase</keyword>
<protein>
    <submittedName>
        <fullName evidence="6">Type II toxin-antitoxin system HipA family toxin</fullName>
    </submittedName>
</protein>
<keyword evidence="7" id="KW-1185">Reference proteome</keyword>
<proteinExistence type="inferred from homology"/>
<dbReference type="Pfam" id="PF13657">
    <property type="entry name" value="Couple_hipA"/>
    <property type="match status" value="1"/>
</dbReference>
<evidence type="ECO:0000259" key="4">
    <source>
        <dbReference type="Pfam" id="PF07804"/>
    </source>
</evidence>
<gene>
    <name evidence="6" type="ORF">QEZ41_11955</name>
</gene>
<evidence type="ECO:0000256" key="1">
    <source>
        <dbReference type="ARBA" id="ARBA00010164"/>
    </source>
</evidence>
<reference evidence="6 7" key="1">
    <citation type="submission" date="2023-06" db="EMBL/GenBank/DDBJ databases">
        <title>Thiopseudomonas sp. CY1220 draft genome sequence.</title>
        <authorList>
            <person name="Zhao G."/>
            <person name="An M."/>
        </authorList>
    </citation>
    <scope>NUCLEOTIDE SEQUENCE [LARGE SCALE GENOMIC DNA]</scope>
    <source>
        <strain evidence="6 7">CY1220</strain>
    </source>
</reference>
<dbReference type="PANTHER" id="PTHR37419">
    <property type="entry name" value="SERINE/THREONINE-PROTEIN KINASE TOXIN HIPA"/>
    <property type="match status" value="1"/>
</dbReference>
<feature type="domain" description="HipA-like C-terminal" evidence="4">
    <location>
        <begin position="136"/>
        <end position="352"/>
    </location>
</feature>
<comment type="caution">
    <text evidence="6">The sequence shown here is derived from an EMBL/GenBank/DDBJ whole genome shotgun (WGS) entry which is preliminary data.</text>
</comment>
<evidence type="ECO:0000256" key="3">
    <source>
        <dbReference type="ARBA" id="ARBA00022777"/>
    </source>
</evidence>
<evidence type="ECO:0000256" key="2">
    <source>
        <dbReference type="ARBA" id="ARBA00022679"/>
    </source>
</evidence>
<dbReference type="Proteomes" id="UP001241056">
    <property type="component" value="Unassembled WGS sequence"/>
</dbReference>
<name>A0ABT7SRZ6_9GAMM</name>
<keyword evidence="2" id="KW-0808">Transferase</keyword>
<comment type="similarity">
    <text evidence="1">Belongs to the HipA Ser/Thr kinase family.</text>
</comment>
<dbReference type="Gene3D" id="1.10.1070.20">
    <property type="match status" value="1"/>
</dbReference>
<dbReference type="InterPro" id="IPR012893">
    <property type="entry name" value="HipA-like_C"/>
</dbReference>
<dbReference type="PANTHER" id="PTHR37419:SF1">
    <property type="entry name" value="SERINE_THREONINE-PROTEIN KINASE TOXIN HIPA"/>
    <property type="match status" value="1"/>
</dbReference>
<dbReference type="InterPro" id="IPR017508">
    <property type="entry name" value="HipA_N1"/>
</dbReference>
<dbReference type="Pfam" id="PF07804">
    <property type="entry name" value="HipA_C"/>
    <property type="match status" value="1"/>
</dbReference>
<evidence type="ECO:0000313" key="7">
    <source>
        <dbReference type="Proteomes" id="UP001241056"/>
    </source>
</evidence>
<dbReference type="RefSeq" id="WP_289411826.1">
    <property type="nucleotide sequence ID" value="NZ_JAUCDY010000024.1"/>
</dbReference>
<accession>A0ABT7SRZ6</accession>
<dbReference type="InterPro" id="IPR052028">
    <property type="entry name" value="HipA_Ser/Thr_kinase"/>
</dbReference>
<sequence>MPSELRVLVQQQAAGRLLYEQGSYVFSYDHDVAAEQFVSLTMPVRKRDLVHNQLHPIFQMHLPEGYLLALLKRHYSKLTTNDDFGLLQLMAQGIRGRIQYSNAVQAKPSLTLDELLQPKNDALFAELVERFALQSAVSGVQPKVLAQVVNKATLQLEHYIVKSWGAEYPELALNEYWCMKVLQQAGVPVPEFYISDDAALFVMRRFDITASGGYLGFEDIAVLQARGREQKYEGSYEQMVKTLNVFVSPQHRINAMQQFFKMMVLNLALQNGDAHLKNFGVLYTDIDNIWLAPAYDVISTTAYIRHDSMALTLMGSRKWWQRKHVIQFGVQVCGLSSKQANNLYDECEAAKKQVAKEVRQALTGLKKTEQHEVLQHLLLLLERVDG</sequence>
<evidence type="ECO:0000313" key="6">
    <source>
        <dbReference type="EMBL" id="MDM7858976.1"/>
    </source>
</evidence>
<feature type="domain" description="HipA N-terminal subdomain 1" evidence="5">
    <location>
        <begin position="5"/>
        <end position="100"/>
    </location>
</feature>